<dbReference type="InterPro" id="IPR017871">
    <property type="entry name" value="ABC_transporter-like_CS"/>
</dbReference>
<feature type="domain" description="ABC transporter" evidence="10">
    <location>
        <begin position="329"/>
        <end position="563"/>
    </location>
</feature>
<accession>A0A975EZ24</accession>
<keyword evidence="2" id="KW-0813">Transport</keyword>
<feature type="transmembrane region" description="Helical" evidence="9">
    <location>
        <begin position="138"/>
        <end position="170"/>
    </location>
</feature>
<evidence type="ECO:0000256" key="5">
    <source>
        <dbReference type="ARBA" id="ARBA00022741"/>
    </source>
</evidence>
<dbReference type="PROSITE" id="PS50929">
    <property type="entry name" value="ABC_TM1F"/>
    <property type="match status" value="1"/>
</dbReference>
<keyword evidence="3" id="KW-1003">Cell membrane</keyword>
<dbReference type="InterPro" id="IPR003593">
    <property type="entry name" value="AAA+_ATPase"/>
</dbReference>
<dbReference type="InterPro" id="IPR027417">
    <property type="entry name" value="P-loop_NTPase"/>
</dbReference>
<name>A0A975EZ24_9SPIR</name>
<dbReference type="SUPFAM" id="SSF52540">
    <property type="entry name" value="P-loop containing nucleoside triphosphate hydrolases"/>
    <property type="match status" value="1"/>
</dbReference>
<keyword evidence="8 9" id="KW-0472">Membrane</keyword>
<dbReference type="InterPro" id="IPR036640">
    <property type="entry name" value="ABC1_TM_sf"/>
</dbReference>
<dbReference type="InterPro" id="IPR039421">
    <property type="entry name" value="Type_1_exporter"/>
</dbReference>
<dbReference type="Pfam" id="PF00005">
    <property type="entry name" value="ABC_tran"/>
    <property type="match status" value="1"/>
</dbReference>
<evidence type="ECO:0000256" key="9">
    <source>
        <dbReference type="SAM" id="Phobius"/>
    </source>
</evidence>
<evidence type="ECO:0000259" key="10">
    <source>
        <dbReference type="PROSITE" id="PS50893"/>
    </source>
</evidence>
<keyword evidence="6 12" id="KW-0067">ATP-binding</keyword>
<evidence type="ECO:0000256" key="3">
    <source>
        <dbReference type="ARBA" id="ARBA00022475"/>
    </source>
</evidence>
<evidence type="ECO:0000313" key="13">
    <source>
        <dbReference type="Proteomes" id="UP000671995"/>
    </source>
</evidence>
<dbReference type="PANTHER" id="PTHR24221">
    <property type="entry name" value="ATP-BINDING CASSETTE SUB-FAMILY B"/>
    <property type="match status" value="1"/>
</dbReference>
<protein>
    <submittedName>
        <fullName evidence="12">ABC transporter ATP-binding protein</fullName>
    </submittedName>
</protein>
<sequence>MIKEIWNTLTGKGKRSLLFSIACFTVYALSGTAMMLLTLHAIKAIFAGNVRLHRYWLLLALCLFVKGASNMIADMQKHFAGFDLVYEIRAKIIYRLKTFSLGFYTNERLGEIGTIIHRDVDNMEMVVAHVWTRMCADFIVSLLLLVFLFSVNAAMTLIMLGVLPFALLFLSHALKKADTLEEKTGNSLADMVSLFVEYVKGIPLLKAFSGSRQFDEKLAAATKDFGAHSKGASKNKAAVLSVYGFFIDFAFLLTASAGIIFTARESLSIAEYLIFIVLSREFYKPFATMDMHWANYLKAADSFRRIKKITEAPAVIEIAEPEKPDGFSVTFDKVGFAYEADGFALKDISFHTPEHTLTALVGESGSGKTTVTNLLLRFWDTTAGAIKIGNIDIRDMSYDELLSSVSIVMQNTQLFADTIEGNIRLGKADATEAEVVEAAKKARIHDFIMSLSDGYRTLVGENGAGLSGGQKQRISIARAFLKDSPILLLDEMTSNVDPVNEALIQEAVSELAAHRTVLVIAHHLSTIRSADRILVFKNGAIMQAGTHDTLLADTSGTYYRLWRQGVRIFS</sequence>
<feature type="transmembrane region" description="Helical" evidence="9">
    <location>
        <begin position="54"/>
        <end position="73"/>
    </location>
</feature>
<feature type="transmembrane region" description="Helical" evidence="9">
    <location>
        <begin position="237"/>
        <end position="261"/>
    </location>
</feature>
<dbReference type="PROSITE" id="PS50893">
    <property type="entry name" value="ABC_TRANSPORTER_2"/>
    <property type="match status" value="1"/>
</dbReference>
<evidence type="ECO:0000256" key="4">
    <source>
        <dbReference type="ARBA" id="ARBA00022692"/>
    </source>
</evidence>
<feature type="domain" description="ABC transmembrane type-1" evidence="11">
    <location>
        <begin position="18"/>
        <end position="298"/>
    </location>
</feature>
<evidence type="ECO:0000256" key="2">
    <source>
        <dbReference type="ARBA" id="ARBA00022448"/>
    </source>
</evidence>
<evidence type="ECO:0000259" key="11">
    <source>
        <dbReference type="PROSITE" id="PS50929"/>
    </source>
</evidence>
<proteinExistence type="predicted"/>
<evidence type="ECO:0000256" key="7">
    <source>
        <dbReference type="ARBA" id="ARBA00022989"/>
    </source>
</evidence>
<dbReference type="Gene3D" id="1.20.1560.10">
    <property type="entry name" value="ABC transporter type 1, transmembrane domain"/>
    <property type="match status" value="1"/>
</dbReference>
<dbReference type="FunFam" id="3.40.50.300:FF:000221">
    <property type="entry name" value="Multidrug ABC transporter ATP-binding protein"/>
    <property type="match status" value="1"/>
</dbReference>
<reference evidence="12" key="2">
    <citation type="journal article" date="2021" name="Microbiol. Resour. Announc.">
        <title>Complete Genome Sequences of Three Human Oral Treponema parvum Isolates.</title>
        <authorList>
            <person name="Zeng H."/>
            <person name="Watt R.M."/>
        </authorList>
    </citation>
    <scope>NUCLEOTIDE SEQUENCE</scope>
    <source>
        <strain evidence="12">ATCC 700773</strain>
    </source>
</reference>
<dbReference type="EMBL" id="CP054257">
    <property type="protein sequence ID" value="QTQ11570.1"/>
    <property type="molecule type" value="Genomic_DNA"/>
</dbReference>
<dbReference type="GO" id="GO:0005886">
    <property type="term" value="C:plasma membrane"/>
    <property type="evidence" value="ECO:0007669"/>
    <property type="project" value="UniProtKB-SubCell"/>
</dbReference>
<comment type="subcellular location">
    <subcellularLocation>
        <location evidence="1">Cell membrane</location>
        <topology evidence="1">Multi-pass membrane protein</topology>
    </subcellularLocation>
</comment>
<dbReference type="SMART" id="SM00382">
    <property type="entry name" value="AAA"/>
    <property type="match status" value="1"/>
</dbReference>
<dbReference type="Pfam" id="PF00664">
    <property type="entry name" value="ABC_membrane"/>
    <property type="match status" value="1"/>
</dbReference>
<dbReference type="InterPro" id="IPR003439">
    <property type="entry name" value="ABC_transporter-like_ATP-bd"/>
</dbReference>
<dbReference type="PROSITE" id="PS00211">
    <property type="entry name" value="ABC_TRANSPORTER_1"/>
    <property type="match status" value="1"/>
</dbReference>
<dbReference type="CDD" id="cd07346">
    <property type="entry name" value="ABC_6TM_exporters"/>
    <property type="match status" value="1"/>
</dbReference>
<evidence type="ECO:0000256" key="6">
    <source>
        <dbReference type="ARBA" id="ARBA00022840"/>
    </source>
</evidence>
<dbReference type="Proteomes" id="UP000671995">
    <property type="component" value="Chromosome"/>
</dbReference>
<keyword evidence="7 9" id="KW-1133">Transmembrane helix</keyword>
<dbReference type="Gene3D" id="3.40.50.300">
    <property type="entry name" value="P-loop containing nucleotide triphosphate hydrolases"/>
    <property type="match status" value="1"/>
</dbReference>
<dbReference type="GO" id="GO:0140359">
    <property type="term" value="F:ABC-type transporter activity"/>
    <property type="evidence" value="ECO:0007669"/>
    <property type="project" value="InterPro"/>
</dbReference>
<keyword evidence="4 9" id="KW-0812">Transmembrane</keyword>
<dbReference type="InterPro" id="IPR011527">
    <property type="entry name" value="ABC1_TM_dom"/>
</dbReference>
<dbReference type="GO" id="GO:0005524">
    <property type="term" value="F:ATP binding"/>
    <property type="evidence" value="ECO:0007669"/>
    <property type="project" value="UniProtKB-KW"/>
</dbReference>
<evidence type="ECO:0000256" key="8">
    <source>
        <dbReference type="ARBA" id="ARBA00023136"/>
    </source>
</evidence>
<keyword evidence="5" id="KW-0547">Nucleotide-binding</keyword>
<evidence type="ECO:0000256" key="1">
    <source>
        <dbReference type="ARBA" id="ARBA00004651"/>
    </source>
</evidence>
<dbReference type="GO" id="GO:0016887">
    <property type="term" value="F:ATP hydrolysis activity"/>
    <property type="evidence" value="ECO:0007669"/>
    <property type="project" value="InterPro"/>
</dbReference>
<organism evidence="12 13">
    <name type="scientific">Treponema parvum</name>
    <dbReference type="NCBI Taxonomy" id="138851"/>
    <lineage>
        <taxon>Bacteria</taxon>
        <taxon>Pseudomonadati</taxon>
        <taxon>Spirochaetota</taxon>
        <taxon>Spirochaetia</taxon>
        <taxon>Spirochaetales</taxon>
        <taxon>Treponemataceae</taxon>
        <taxon>Treponema</taxon>
    </lineage>
</organism>
<reference evidence="12" key="1">
    <citation type="submission" date="2020-05" db="EMBL/GenBank/DDBJ databases">
        <authorList>
            <person name="Zeng H."/>
            <person name="Chan Y.K."/>
            <person name="Watt R.M."/>
        </authorList>
    </citation>
    <scope>NUCLEOTIDE SEQUENCE</scope>
    <source>
        <strain evidence="12">ATCC 700773</strain>
    </source>
</reference>
<dbReference type="RefSeq" id="WP_210118365.1">
    <property type="nucleotide sequence ID" value="NZ_CP054257.1"/>
</dbReference>
<evidence type="ECO:0000313" key="12">
    <source>
        <dbReference type="EMBL" id="QTQ11570.1"/>
    </source>
</evidence>
<gene>
    <name evidence="12" type="ORF">HRI96_04735</name>
</gene>
<feature type="transmembrane region" description="Helical" evidence="9">
    <location>
        <begin position="17"/>
        <end position="42"/>
    </location>
</feature>
<dbReference type="AlphaFoldDB" id="A0A975EZ24"/>
<dbReference type="PANTHER" id="PTHR24221:SF654">
    <property type="entry name" value="ATP-BINDING CASSETTE SUB-FAMILY B MEMBER 6"/>
    <property type="match status" value="1"/>
</dbReference>
<dbReference type="SUPFAM" id="SSF90123">
    <property type="entry name" value="ABC transporter transmembrane region"/>
    <property type="match status" value="1"/>
</dbReference>